<proteinExistence type="inferred from homology"/>
<gene>
    <name evidence="7" type="ORF">GNLVRS02_ARAD1C30316g</name>
</gene>
<dbReference type="GO" id="GO:0005762">
    <property type="term" value="C:mitochondrial large ribosomal subunit"/>
    <property type="evidence" value="ECO:0007669"/>
    <property type="project" value="InterPro"/>
</dbReference>
<evidence type="ECO:0000256" key="1">
    <source>
        <dbReference type="ARBA" id="ARBA00004173"/>
    </source>
</evidence>
<comment type="similarity">
    <text evidence="2">Belongs to the mitochondrion-specific ribosomal protein mL41 family.</text>
</comment>
<dbReference type="GO" id="GO:0003735">
    <property type="term" value="F:structural constituent of ribosome"/>
    <property type="evidence" value="ECO:0007669"/>
    <property type="project" value="InterPro"/>
</dbReference>
<dbReference type="Pfam" id="PF09809">
    <property type="entry name" value="MRP-L27"/>
    <property type="match status" value="1"/>
</dbReference>
<dbReference type="EMBL" id="HG937693">
    <property type="protein sequence ID" value="CDP35218.1"/>
    <property type="molecule type" value="Genomic_DNA"/>
</dbReference>
<keyword evidence="3" id="KW-0809">Transit peptide</keyword>
<dbReference type="GO" id="GO:0006412">
    <property type="term" value="P:translation"/>
    <property type="evidence" value="ECO:0007669"/>
    <property type="project" value="TreeGrafter"/>
</dbReference>
<evidence type="ECO:0000313" key="7">
    <source>
        <dbReference type="EMBL" id="CDP35218.1"/>
    </source>
</evidence>
<keyword evidence="6" id="KW-0687">Ribonucleoprotein</keyword>
<evidence type="ECO:0000256" key="4">
    <source>
        <dbReference type="ARBA" id="ARBA00022980"/>
    </source>
</evidence>
<keyword evidence="4" id="KW-0689">Ribosomal protein</keyword>
<dbReference type="PhylomeDB" id="A0A060T2R3"/>
<organism evidence="7">
    <name type="scientific">Blastobotrys adeninivorans</name>
    <name type="common">Yeast</name>
    <name type="synonym">Arxula adeninivorans</name>
    <dbReference type="NCBI Taxonomy" id="409370"/>
    <lineage>
        <taxon>Eukaryota</taxon>
        <taxon>Fungi</taxon>
        <taxon>Dikarya</taxon>
        <taxon>Ascomycota</taxon>
        <taxon>Saccharomycotina</taxon>
        <taxon>Dipodascomycetes</taxon>
        <taxon>Dipodascales</taxon>
        <taxon>Trichomonascaceae</taxon>
        <taxon>Blastobotrys</taxon>
    </lineage>
</organism>
<protein>
    <submittedName>
        <fullName evidence="7">ARAD1C30316p</fullName>
    </submittedName>
</protein>
<comment type="subcellular location">
    <subcellularLocation>
        <location evidence="1">Mitochondrion</location>
    </subcellularLocation>
</comment>
<evidence type="ECO:0000256" key="5">
    <source>
        <dbReference type="ARBA" id="ARBA00023128"/>
    </source>
</evidence>
<dbReference type="PANTHER" id="PTHR21338:SF0">
    <property type="entry name" value="LARGE RIBOSOMAL SUBUNIT PROTEIN ML41"/>
    <property type="match status" value="1"/>
</dbReference>
<evidence type="ECO:0000256" key="3">
    <source>
        <dbReference type="ARBA" id="ARBA00022946"/>
    </source>
</evidence>
<name>A0A060T2R3_BLAAD</name>
<dbReference type="AlphaFoldDB" id="A0A060T2R3"/>
<evidence type="ECO:0000256" key="6">
    <source>
        <dbReference type="ARBA" id="ARBA00023274"/>
    </source>
</evidence>
<keyword evidence="5" id="KW-0496">Mitochondrion</keyword>
<dbReference type="PANTHER" id="PTHR21338">
    <property type="entry name" value="MITOCHONDRIAL RIBOSOMAL PROTEIN L41"/>
    <property type="match status" value="1"/>
</dbReference>
<sequence length="140" mass="15951">MRPTQVAQLLRPWKKYPDGTPFYGWGKTGTKRWPLGTKQGNKNFYKGTGSSGIGRWTRKGRYLINWGKVRTYVVPSGLNDTALKPLVCETTPMVRHHFKGYAKGAVDGKLYLQKVREYIEYGAAEAPEAQRDEENIKERG</sequence>
<reference evidence="7" key="2">
    <citation type="submission" date="2014-06" db="EMBL/GenBank/DDBJ databases">
        <title>The complete genome of Blastobotrys (Arxula) adeninivorans LS3 - a yeast of biotechnological interest.</title>
        <authorList>
            <person name="Kunze G."/>
            <person name="Gaillardin C."/>
            <person name="Czernicka M."/>
            <person name="Durrens P."/>
            <person name="Martin T."/>
            <person name="Boer E."/>
            <person name="Gabaldon T."/>
            <person name="Cruz J."/>
            <person name="Talla E."/>
            <person name="Marck C."/>
            <person name="Goffeau A."/>
            <person name="Barbe V."/>
            <person name="Baret P."/>
            <person name="Baronian K."/>
            <person name="Beier S."/>
            <person name="Bleykasten C."/>
            <person name="Bode R."/>
            <person name="Casaregola S."/>
            <person name="Despons L."/>
            <person name="Fairhead C."/>
            <person name="Giersberg M."/>
            <person name="Gierski P."/>
            <person name="Hahnel U."/>
            <person name="Hartmann A."/>
            <person name="Jankowska D."/>
            <person name="Jubin C."/>
            <person name="Jung P."/>
            <person name="Lafontaine I."/>
            <person name="Leh-Louis V."/>
            <person name="Lemaire M."/>
            <person name="Marcet-Houben M."/>
            <person name="Mascher M."/>
            <person name="Morel G."/>
            <person name="Richard G.-F."/>
            <person name="Riechen J."/>
            <person name="Sacerdot C."/>
            <person name="Sarkar A."/>
            <person name="Savel G."/>
            <person name="Schacherer J."/>
            <person name="Sherman D."/>
            <person name="Straub M.-L."/>
            <person name="Stein N."/>
            <person name="Thierry A."/>
            <person name="Trautwein-Schult A."/>
            <person name="Westhof E."/>
            <person name="Worch S."/>
            <person name="Dujon B."/>
            <person name="Souciet J.-L."/>
            <person name="Wincker P."/>
            <person name="Scholz U."/>
            <person name="Neuveglise N."/>
        </authorList>
    </citation>
    <scope>NUCLEOTIDE SEQUENCE</scope>
    <source>
        <strain evidence="7">LS3</strain>
    </source>
</reference>
<reference evidence="7" key="1">
    <citation type="submission" date="2014-02" db="EMBL/GenBank/DDBJ databases">
        <authorList>
            <person name="Genoscope - CEA"/>
        </authorList>
    </citation>
    <scope>NUCLEOTIDE SEQUENCE</scope>
    <source>
        <strain evidence="7">LS3</strain>
    </source>
</reference>
<accession>A0A060T2R3</accession>
<dbReference type="InterPro" id="IPR019189">
    <property type="entry name" value="Ribosomal_mL41"/>
</dbReference>
<evidence type="ECO:0000256" key="2">
    <source>
        <dbReference type="ARBA" id="ARBA00010152"/>
    </source>
</evidence>